<evidence type="ECO:0000256" key="1">
    <source>
        <dbReference type="ARBA" id="ARBA00022490"/>
    </source>
</evidence>
<feature type="region of interest" description="Disordered" evidence="2">
    <location>
        <begin position="677"/>
        <end position="703"/>
    </location>
</feature>
<dbReference type="AlphaFoldDB" id="W4HAX7"/>
<feature type="compositionally biased region" description="Low complexity" evidence="2">
    <location>
        <begin position="145"/>
        <end position="162"/>
    </location>
</feature>
<dbReference type="CDD" id="cd15466">
    <property type="entry name" value="CLU-central"/>
    <property type="match status" value="1"/>
</dbReference>
<dbReference type="InterPro" id="IPR027523">
    <property type="entry name" value="CLU_prot"/>
</dbReference>
<dbReference type="SUPFAM" id="SSF103107">
    <property type="entry name" value="Hypothetical protein c14orf129, hspc210"/>
    <property type="match status" value="1"/>
</dbReference>
<dbReference type="InterPro" id="IPR033646">
    <property type="entry name" value="CLU-central"/>
</dbReference>
<dbReference type="RefSeq" id="XP_009821570.1">
    <property type="nucleotide sequence ID" value="XM_009823268.1"/>
</dbReference>
<dbReference type="Pfam" id="PF13374">
    <property type="entry name" value="TPR_10"/>
    <property type="match status" value="1"/>
</dbReference>
<gene>
    <name evidence="4" type="ORF">H257_00538</name>
</gene>
<protein>
    <recommendedName>
        <fullName evidence="3">Clu domain-containing protein</fullName>
    </recommendedName>
</protein>
<dbReference type="GO" id="GO:0005737">
    <property type="term" value="C:cytoplasm"/>
    <property type="evidence" value="ECO:0007669"/>
    <property type="project" value="TreeGrafter"/>
</dbReference>
<dbReference type="PROSITE" id="PS51823">
    <property type="entry name" value="CLU"/>
    <property type="match status" value="1"/>
</dbReference>
<dbReference type="InterPro" id="IPR023231">
    <property type="entry name" value="GSKIP_dom_sf"/>
</dbReference>
<dbReference type="PANTHER" id="PTHR12601">
    <property type="entry name" value="EUKARYOTIC TRANSLATION INITIATION FACTOR 3 SUBUNIT EIF-3"/>
    <property type="match status" value="1"/>
</dbReference>
<feature type="compositionally biased region" description="Basic residues" evidence="2">
    <location>
        <begin position="1234"/>
        <end position="1243"/>
    </location>
</feature>
<feature type="compositionally biased region" description="Low complexity" evidence="2">
    <location>
        <begin position="212"/>
        <end position="223"/>
    </location>
</feature>
<dbReference type="EMBL" id="KI913114">
    <property type="protein sequence ID" value="ETV89170.1"/>
    <property type="molecule type" value="Genomic_DNA"/>
</dbReference>
<dbReference type="Pfam" id="PF13236">
    <property type="entry name" value="CLU"/>
    <property type="match status" value="1"/>
</dbReference>
<proteinExistence type="predicted"/>
<dbReference type="InterPro" id="IPR025697">
    <property type="entry name" value="CLU_dom"/>
</dbReference>
<evidence type="ECO:0000259" key="3">
    <source>
        <dbReference type="PROSITE" id="PS51823"/>
    </source>
</evidence>
<evidence type="ECO:0000256" key="2">
    <source>
        <dbReference type="SAM" id="MobiDB-lite"/>
    </source>
</evidence>
<evidence type="ECO:0000313" key="4">
    <source>
        <dbReference type="EMBL" id="ETV89170.1"/>
    </source>
</evidence>
<name>W4HAX7_APHAT</name>
<feature type="region of interest" description="Disordered" evidence="2">
    <location>
        <begin position="1220"/>
        <end position="1243"/>
    </location>
</feature>
<dbReference type="GeneID" id="20802534"/>
<dbReference type="PANTHER" id="PTHR12601:SF6">
    <property type="entry name" value="CLUSTERED MITOCHONDRIA PROTEIN HOMOLOG"/>
    <property type="match status" value="1"/>
</dbReference>
<reference evidence="4" key="1">
    <citation type="submission" date="2013-12" db="EMBL/GenBank/DDBJ databases">
        <title>The Genome Sequence of Aphanomyces astaci APO3.</title>
        <authorList>
            <consortium name="The Broad Institute Genomics Platform"/>
            <person name="Russ C."/>
            <person name="Tyler B."/>
            <person name="van West P."/>
            <person name="Dieguez-Uribeondo J."/>
            <person name="Young S.K."/>
            <person name="Zeng Q."/>
            <person name="Gargeya S."/>
            <person name="Fitzgerald M."/>
            <person name="Abouelleil A."/>
            <person name="Alvarado L."/>
            <person name="Chapman S.B."/>
            <person name="Gainer-Dewar J."/>
            <person name="Goldberg J."/>
            <person name="Griggs A."/>
            <person name="Gujja S."/>
            <person name="Hansen M."/>
            <person name="Howarth C."/>
            <person name="Imamovic A."/>
            <person name="Ireland A."/>
            <person name="Larimer J."/>
            <person name="McCowan C."/>
            <person name="Murphy C."/>
            <person name="Pearson M."/>
            <person name="Poon T.W."/>
            <person name="Priest M."/>
            <person name="Roberts A."/>
            <person name="Saif S."/>
            <person name="Shea T."/>
            <person name="Sykes S."/>
            <person name="Wortman J."/>
            <person name="Nusbaum C."/>
            <person name="Birren B."/>
        </authorList>
    </citation>
    <scope>NUCLEOTIDE SEQUENCE [LARGE SCALE GENOMIC DNA]</scope>
    <source>
        <strain evidence="4">APO3</strain>
    </source>
</reference>
<dbReference type="OrthoDB" id="1414216at2759"/>
<dbReference type="VEuPathDB" id="FungiDB:H257_00538"/>
<feature type="region of interest" description="Disordered" evidence="2">
    <location>
        <begin position="140"/>
        <end position="169"/>
    </location>
</feature>
<dbReference type="Pfam" id="PF15044">
    <property type="entry name" value="CLU_N"/>
    <property type="match status" value="1"/>
</dbReference>
<keyword evidence="1" id="KW-0963">Cytoplasm</keyword>
<dbReference type="InterPro" id="IPR028275">
    <property type="entry name" value="CLU_N"/>
</dbReference>
<feature type="compositionally biased region" description="Low complexity" evidence="2">
    <location>
        <begin position="678"/>
        <end position="703"/>
    </location>
</feature>
<sequence length="1243" mass="133593">MGEAMAEEQPSSSPAVEAVAATPQVDEVDPSTVAVSVHVHGPAGNDEVLLEMVSPLDSVMSLRQMIAEYPVFAHHTSYHFELQVAESWVPLNDFVEFGEYTALLDPSTTEFHTRIVLDRYDVRKVRAQVKRLRDVLANPPIPQQSSTSVVAATPEAAAPAKAKSAKEQTQEQLAKLKEIHRKLEGLVVPVTPTLSTFYDPVALHPPADSKNKALTTSSTSTSSKKGKKKQAATPKASTDKTPDQLPSTLPKCIDSIIISGFNPPPGPRKLAGDLAYLEVTLTDKKVLHVTAHVSGFYVNRSVGSKFDPLPAAAHHHLLVDVLLSASATFSEQYASLLATAATWAAAGATSIDAMVQAGATASSGLPPWNTQVKPSSQHHAFDANRAQDELSVGLDERGVIRDWNEEYQCARELPNESVRDQIVRARVLYKVTSEFIEAATVGAVAIVDGSIPPINPMDDDNAWVYVYNHIFFSRAVEGQKHVHDDTEASHENAYSSANHDLQGVRAYNAVDVAGLHTLATVVVDYLGMRIVGQSIIPGILQGEAASKLVYGSVDSGVTIVAQPDMHEKMQKAGDALLLADRVMAADTSLVGPVEAKGILGADNRQYILDLVRITPKDYHFYFGHQDKTASESDNSGVTASTREGLDSAEAGKYTALLRPELIQLFARYKTNKDKTDAAKAAADAAPATDSTEEATPPEADAPASSSAIALRFNANVFMSYPASADAEQAAADEALAKEASTYLQTLVIPAFVADLRRGAMYPADGNALTDMLHACGINMRYLGRVAALSAAFEPNVSKFVVELLEVEMIARSLKHIVAALFAAQPELRSTPGVLLVDVLNALLGSSRKVAPATTASELALDKLSLTPTAASHQLSPATLWPRLQEDVARRFGYTLRLWPGPAKQKPSKGDNTPSRVHKGVLLRRVCQRLGWQVASADYDFDSDAPFDVAHVTGMQPLVKHSLPAHPFGHATTLLERARFLVSQGVLGPAYEMLQDASSLLFQVCGGAHEDAALVLASTATALYHAGDVTGAIASQRRALGLYTQLKGLDYYDTAFAHANLALYLHANADTAEAVGHIKRAIYLLELAAGPHFPETSVLYYKLGMMCQDVGHVALALVCHREALRRGELDRHQAGMCLHAMAMACALAGGFREALSYEKKALGLYQEVVGDDDPRVVECLKYIEMFTAKAVEGAKGRQEIDAVAAADAMANSLAEEWEVEVREADKKRQGGGGSSKKKSKKQTA</sequence>
<feature type="region of interest" description="Disordered" evidence="2">
    <location>
        <begin position="205"/>
        <end position="247"/>
    </location>
</feature>
<dbReference type="InterPro" id="IPR011990">
    <property type="entry name" value="TPR-like_helical_dom_sf"/>
</dbReference>
<accession>W4HAX7</accession>
<dbReference type="STRING" id="112090.W4HAX7"/>
<organism evidence="4">
    <name type="scientific">Aphanomyces astaci</name>
    <name type="common">Crayfish plague agent</name>
    <dbReference type="NCBI Taxonomy" id="112090"/>
    <lineage>
        <taxon>Eukaryota</taxon>
        <taxon>Sar</taxon>
        <taxon>Stramenopiles</taxon>
        <taxon>Oomycota</taxon>
        <taxon>Saprolegniomycetes</taxon>
        <taxon>Saprolegniales</taxon>
        <taxon>Verrucalvaceae</taxon>
        <taxon>Aphanomyces</taxon>
    </lineage>
</organism>
<dbReference type="Gene3D" id="1.25.40.10">
    <property type="entry name" value="Tetratricopeptide repeat domain"/>
    <property type="match status" value="2"/>
</dbReference>
<dbReference type="SUPFAM" id="SSF48452">
    <property type="entry name" value="TPR-like"/>
    <property type="match status" value="1"/>
</dbReference>
<feature type="domain" description="Clu" evidence="3">
    <location>
        <begin position="374"/>
        <end position="621"/>
    </location>
</feature>
<dbReference type="Pfam" id="PF12807">
    <property type="entry name" value="eIF3_p135"/>
    <property type="match status" value="1"/>
</dbReference>